<dbReference type="Pfam" id="PF13412">
    <property type="entry name" value="HTH_24"/>
    <property type="match status" value="1"/>
</dbReference>
<dbReference type="SUPFAM" id="SSF54909">
    <property type="entry name" value="Dimeric alpha+beta barrel"/>
    <property type="match status" value="1"/>
</dbReference>
<keyword evidence="6" id="KW-1185">Reference proteome</keyword>
<keyword evidence="3" id="KW-0804">Transcription</keyword>
<dbReference type="PANTHER" id="PTHR30154">
    <property type="entry name" value="LEUCINE-RESPONSIVE REGULATORY PROTEIN"/>
    <property type="match status" value="1"/>
</dbReference>
<dbReference type="InterPro" id="IPR019887">
    <property type="entry name" value="Tscrpt_reg_AsnC/Lrp_C"/>
</dbReference>
<dbReference type="PROSITE" id="PS50956">
    <property type="entry name" value="HTH_ASNC_2"/>
    <property type="match status" value="1"/>
</dbReference>
<dbReference type="RefSeq" id="WP_109733041.1">
    <property type="nucleotide sequence ID" value="NZ_BAAACK010000015.1"/>
</dbReference>
<evidence type="ECO:0000313" key="5">
    <source>
        <dbReference type="EMBL" id="PWJ23532.1"/>
    </source>
</evidence>
<gene>
    <name evidence="5" type="ORF">A8806_114158</name>
</gene>
<accession>A0A2Y9BMU2</accession>
<dbReference type="SUPFAM" id="SSF46785">
    <property type="entry name" value="Winged helix' DNA-binding domain"/>
    <property type="match status" value="1"/>
</dbReference>
<dbReference type="PROSITE" id="PS00519">
    <property type="entry name" value="HTH_ASNC_1"/>
    <property type="match status" value="1"/>
</dbReference>
<dbReference type="Proteomes" id="UP000245845">
    <property type="component" value="Unassembled WGS sequence"/>
</dbReference>
<dbReference type="FunFam" id="1.10.10.10:FF:000186">
    <property type="entry name" value="AsnC family transcriptional regulator"/>
    <property type="match status" value="1"/>
</dbReference>
<dbReference type="AlphaFoldDB" id="A0A2Y9BMU2"/>
<comment type="caution">
    <text evidence="5">The sequence shown here is derived from an EMBL/GenBank/DDBJ whole genome shotgun (WGS) entry which is preliminary data.</text>
</comment>
<dbReference type="Gene3D" id="1.10.10.10">
    <property type="entry name" value="Winged helix-like DNA-binding domain superfamily/Winged helix DNA-binding domain"/>
    <property type="match status" value="1"/>
</dbReference>
<protein>
    <submittedName>
        <fullName evidence="5">AsnC family transcriptional regulator</fullName>
    </submittedName>
</protein>
<dbReference type="Pfam" id="PF01037">
    <property type="entry name" value="AsnC_trans_reg"/>
    <property type="match status" value="1"/>
</dbReference>
<evidence type="ECO:0000313" key="6">
    <source>
        <dbReference type="Proteomes" id="UP000245845"/>
    </source>
</evidence>
<dbReference type="OrthoDB" id="66249at2"/>
<evidence type="ECO:0000259" key="4">
    <source>
        <dbReference type="PROSITE" id="PS50956"/>
    </source>
</evidence>
<dbReference type="GO" id="GO:0043200">
    <property type="term" value="P:response to amino acid"/>
    <property type="evidence" value="ECO:0007669"/>
    <property type="project" value="TreeGrafter"/>
</dbReference>
<dbReference type="SMART" id="SM00344">
    <property type="entry name" value="HTH_ASNC"/>
    <property type="match status" value="1"/>
</dbReference>
<dbReference type="EMBL" id="QGDL01000014">
    <property type="protein sequence ID" value="PWJ23532.1"/>
    <property type="molecule type" value="Genomic_DNA"/>
</dbReference>
<evidence type="ECO:0000256" key="3">
    <source>
        <dbReference type="ARBA" id="ARBA00023163"/>
    </source>
</evidence>
<dbReference type="GO" id="GO:0043565">
    <property type="term" value="F:sequence-specific DNA binding"/>
    <property type="evidence" value="ECO:0007669"/>
    <property type="project" value="InterPro"/>
</dbReference>
<organism evidence="5 6">
    <name type="scientific">Faecalicatena orotica</name>
    <dbReference type="NCBI Taxonomy" id="1544"/>
    <lineage>
        <taxon>Bacteria</taxon>
        <taxon>Bacillati</taxon>
        <taxon>Bacillota</taxon>
        <taxon>Clostridia</taxon>
        <taxon>Lachnospirales</taxon>
        <taxon>Lachnospiraceae</taxon>
        <taxon>Faecalicatena</taxon>
    </lineage>
</organism>
<keyword evidence="1" id="KW-0805">Transcription regulation</keyword>
<dbReference type="InterPro" id="IPR036388">
    <property type="entry name" value="WH-like_DNA-bd_sf"/>
</dbReference>
<reference evidence="5 6" key="1">
    <citation type="submission" date="2018-05" db="EMBL/GenBank/DDBJ databases">
        <title>The Hungate 1000. A catalogue of reference genomes from the rumen microbiome.</title>
        <authorList>
            <person name="Kelly W."/>
        </authorList>
    </citation>
    <scope>NUCLEOTIDE SEQUENCE [LARGE SCALE GENOMIC DNA]</scope>
    <source>
        <strain evidence="5 6">NLAE-zl-C242</strain>
    </source>
</reference>
<proteinExistence type="predicted"/>
<dbReference type="CDD" id="cd00090">
    <property type="entry name" value="HTH_ARSR"/>
    <property type="match status" value="1"/>
</dbReference>
<evidence type="ECO:0000256" key="2">
    <source>
        <dbReference type="ARBA" id="ARBA00023125"/>
    </source>
</evidence>
<name>A0A2Y9BMU2_9FIRM</name>
<dbReference type="GO" id="GO:0005829">
    <property type="term" value="C:cytosol"/>
    <property type="evidence" value="ECO:0007669"/>
    <property type="project" value="TreeGrafter"/>
</dbReference>
<dbReference type="InterPro" id="IPR011008">
    <property type="entry name" value="Dimeric_a/b-barrel"/>
</dbReference>
<dbReference type="InterPro" id="IPR019888">
    <property type="entry name" value="Tscrpt_reg_AsnC-like"/>
</dbReference>
<sequence length="147" mass="16447">MDKTDYKILKILQQNARTSIKQISQQVNLSAPSVTERIRRLEESGVIQGYHARINPAKLSKSLTVFIAVDVIPMKYAAFSSFCSSCPQILEHHRVVGIHNAMLLAALHESSELEHLIDQLKRYGTTSTSIILSTLFANKPIDIDKNS</sequence>
<feature type="domain" description="HTH asnC-type" evidence="4">
    <location>
        <begin position="1"/>
        <end position="62"/>
    </location>
</feature>
<dbReference type="Gene3D" id="3.30.70.920">
    <property type="match status" value="1"/>
</dbReference>
<keyword evidence="2" id="KW-0238">DNA-binding</keyword>
<dbReference type="InterPro" id="IPR036390">
    <property type="entry name" value="WH_DNA-bd_sf"/>
</dbReference>
<evidence type="ECO:0000256" key="1">
    <source>
        <dbReference type="ARBA" id="ARBA00023015"/>
    </source>
</evidence>
<dbReference type="PANTHER" id="PTHR30154:SF53">
    <property type="entry name" value="HTH-TYPE TRANSCRIPTIONAL REGULATOR LRPC"/>
    <property type="match status" value="1"/>
</dbReference>
<dbReference type="PRINTS" id="PR00033">
    <property type="entry name" value="HTHASNC"/>
</dbReference>
<dbReference type="InterPro" id="IPR011991">
    <property type="entry name" value="ArsR-like_HTH"/>
</dbReference>
<dbReference type="InterPro" id="IPR019885">
    <property type="entry name" value="Tscrpt_reg_HTH_AsnC-type_CS"/>
</dbReference>
<dbReference type="InterPro" id="IPR000485">
    <property type="entry name" value="AsnC-type_HTH_dom"/>
</dbReference>